<reference evidence="2 3" key="2">
    <citation type="journal article" date="2012" name="J. Bacteriol.">
        <title>Genome Sequence of Edwardsiella ictaluri 93-146, a Strain Associated with a Natural Channel Catfish Outbreak of Enteric Septicemia of Catfish.</title>
        <authorList>
            <person name="Williams M.L."/>
            <person name="Gillaspy A.F."/>
            <person name="Dyer D.W."/>
            <person name="Thune R.L."/>
            <person name="Waldbieser G.C."/>
            <person name="Schuster S.C."/>
            <person name="Gipson J."/>
            <person name="Zaitshik J."/>
            <person name="Landry C."/>
            <person name="Banes M.M."/>
            <person name="Lawrence M.L."/>
        </authorList>
    </citation>
    <scope>NUCLEOTIDE SEQUENCE [LARGE SCALE GENOMIC DNA]</scope>
    <source>
        <strain evidence="2 3">93-146</strain>
    </source>
</reference>
<dbReference type="AlphaFoldDB" id="C5B988"/>
<accession>C5B988</accession>
<reference evidence="3" key="1">
    <citation type="submission" date="2009-03" db="EMBL/GenBank/DDBJ databases">
        <title>Complete genome sequence of Edwardsiella ictaluri 93-146.</title>
        <authorList>
            <person name="Williams M.L."/>
            <person name="Gillaspy A.F."/>
            <person name="Dyer D.W."/>
            <person name="Thune R.L."/>
            <person name="Waldbieser G.C."/>
            <person name="Schuster S.C."/>
            <person name="Gipson J."/>
            <person name="Zaitshik J."/>
            <person name="Landry C."/>
            <person name="Lawrence M.L."/>
        </authorList>
    </citation>
    <scope>NUCLEOTIDE SEQUENCE [LARGE SCALE GENOMIC DNA]</scope>
    <source>
        <strain evidence="3">93-146</strain>
    </source>
</reference>
<keyword evidence="1" id="KW-1133">Transmembrane helix</keyword>
<evidence type="ECO:0000256" key="1">
    <source>
        <dbReference type="SAM" id="Phobius"/>
    </source>
</evidence>
<dbReference type="KEGG" id="eic:NT01EI_3700"/>
<evidence type="ECO:0000313" key="3">
    <source>
        <dbReference type="Proteomes" id="UP000001485"/>
    </source>
</evidence>
<proteinExistence type="predicted"/>
<evidence type="ECO:0000313" key="2">
    <source>
        <dbReference type="EMBL" id="ACR70828.1"/>
    </source>
</evidence>
<dbReference type="EMBL" id="CP001600">
    <property type="protein sequence ID" value="ACR70828.1"/>
    <property type="molecule type" value="Genomic_DNA"/>
</dbReference>
<gene>
    <name evidence="2" type="ordered locus">NT01EI_3700</name>
</gene>
<feature type="transmembrane region" description="Helical" evidence="1">
    <location>
        <begin position="45"/>
        <end position="67"/>
    </location>
</feature>
<organism evidence="2 3">
    <name type="scientific">Edwardsiella ictaluri (strain 93-146)</name>
    <dbReference type="NCBI Taxonomy" id="634503"/>
    <lineage>
        <taxon>Bacteria</taxon>
        <taxon>Pseudomonadati</taxon>
        <taxon>Pseudomonadota</taxon>
        <taxon>Gammaproteobacteria</taxon>
        <taxon>Enterobacterales</taxon>
        <taxon>Hafniaceae</taxon>
        <taxon>Edwardsiella</taxon>
    </lineage>
</organism>
<name>C5B988_EDWI9</name>
<keyword evidence="1" id="KW-0472">Membrane</keyword>
<dbReference type="HOGENOM" id="CLU_2733606_0_0_6"/>
<sequence>MVTVSATGALVALIVAIILILRKVPPAYGMIAGALAGGLVGGADLVQTIALMIGGAQGITSAVLRILGAGY</sequence>
<dbReference type="Proteomes" id="UP000001485">
    <property type="component" value="Chromosome"/>
</dbReference>
<protein>
    <submittedName>
        <fullName evidence="2">Uncharacterized protein</fullName>
    </submittedName>
</protein>
<keyword evidence="1" id="KW-0812">Transmembrane</keyword>